<dbReference type="OrthoDB" id="16284at2759"/>
<dbReference type="EMBL" id="CAJVNV010000110">
    <property type="protein sequence ID" value="CAG8047047.1"/>
    <property type="molecule type" value="Genomic_DNA"/>
</dbReference>
<evidence type="ECO:0000313" key="1">
    <source>
        <dbReference type="EMBL" id="CAG8047047.1"/>
    </source>
</evidence>
<organism evidence="1 2">
    <name type="scientific">Penicillium nalgiovense</name>
    <dbReference type="NCBI Taxonomy" id="60175"/>
    <lineage>
        <taxon>Eukaryota</taxon>
        <taxon>Fungi</taxon>
        <taxon>Dikarya</taxon>
        <taxon>Ascomycota</taxon>
        <taxon>Pezizomycotina</taxon>
        <taxon>Eurotiomycetes</taxon>
        <taxon>Eurotiomycetidae</taxon>
        <taxon>Eurotiales</taxon>
        <taxon>Aspergillaceae</taxon>
        <taxon>Penicillium</taxon>
    </lineage>
</organism>
<dbReference type="Proteomes" id="UP001153461">
    <property type="component" value="Unassembled WGS sequence"/>
</dbReference>
<proteinExistence type="predicted"/>
<sequence length="290" mass="32925">MTGSKSVRYGRDVEDFLADLPPSTNRYTYEGKERFEEIANIEYHRLQRSLCHLQSEPFDDSLDISEYFVIIIDPASFRRDFSLKLNVGVRQFYNPTLHILILKMISPEHSQVAGIFHDTVMEALKPMGLNKAAIVRYGGTDISVGGGVTKQPDWGWGPMRRPRGIANRPSVVVEVGVSEPETKLRNDARMWMDPTRGEANMAITIKVNRGKPMVTIQTWEWDSNSQRPHVTQSCVIEKTGDNIAVSQHPLTIPFNLLLRRPPSIPRESDIRLQKQDLVEIGTGVWAMQEP</sequence>
<accession>A0A9W4MR55</accession>
<name>A0A9W4MR55_PENNA</name>
<reference evidence="1" key="1">
    <citation type="submission" date="2021-07" db="EMBL/GenBank/DDBJ databases">
        <authorList>
            <person name="Branca A.L. A."/>
        </authorList>
    </citation>
    <scope>NUCLEOTIDE SEQUENCE</scope>
</reference>
<dbReference type="AlphaFoldDB" id="A0A9W4MR55"/>
<gene>
    <name evidence="1" type="ORF">PNAL_LOCUS3185</name>
</gene>
<comment type="caution">
    <text evidence="1">The sequence shown here is derived from an EMBL/GenBank/DDBJ whole genome shotgun (WGS) entry which is preliminary data.</text>
</comment>
<protein>
    <submittedName>
        <fullName evidence="1">Uncharacterized protein</fullName>
    </submittedName>
</protein>
<evidence type="ECO:0000313" key="2">
    <source>
        <dbReference type="Proteomes" id="UP001153461"/>
    </source>
</evidence>